<evidence type="ECO:0000313" key="4">
    <source>
        <dbReference type="Proteomes" id="UP000026915"/>
    </source>
</evidence>
<name>A0A061EZ05_THECC</name>
<protein>
    <submittedName>
        <fullName evidence="3">Telomeric DNA binding protein 1, putative isoform 4</fullName>
    </submittedName>
</protein>
<keyword evidence="1" id="KW-0238">DNA-binding</keyword>
<evidence type="ECO:0000259" key="2">
    <source>
        <dbReference type="Pfam" id="PF23603"/>
    </source>
</evidence>
<proteinExistence type="predicted"/>
<reference evidence="3 4" key="1">
    <citation type="journal article" date="2013" name="Genome Biol.">
        <title>The genome sequence of the most widely cultivated cacao type and its use to identify candidate genes regulating pod color.</title>
        <authorList>
            <person name="Motamayor J.C."/>
            <person name="Mockaitis K."/>
            <person name="Schmutz J."/>
            <person name="Haiminen N."/>
            <person name="Iii D.L."/>
            <person name="Cornejo O."/>
            <person name="Findley S.D."/>
            <person name="Zheng P."/>
            <person name="Utro F."/>
            <person name="Royaert S."/>
            <person name="Saski C."/>
            <person name="Jenkins J."/>
            <person name="Podicheti R."/>
            <person name="Zhao M."/>
            <person name="Scheffler B.E."/>
            <person name="Stack J.C."/>
            <person name="Feltus F.A."/>
            <person name="Mustiga G.M."/>
            <person name="Amores F."/>
            <person name="Phillips W."/>
            <person name="Marelli J.P."/>
            <person name="May G.D."/>
            <person name="Shapiro H."/>
            <person name="Ma J."/>
            <person name="Bustamante C.D."/>
            <person name="Schnell R.J."/>
            <person name="Main D."/>
            <person name="Gilbert D."/>
            <person name="Parida L."/>
            <person name="Kuhn D.N."/>
        </authorList>
    </citation>
    <scope>NUCLEOTIDE SEQUENCE [LARGE SCALE GENOMIC DNA]</scope>
    <source>
        <strain evidence="4">cv. Matina 1-6</strain>
    </source>
</reference>
<dbReference type="Pfam" id="PF23603">
    <property type="entry name" value="Ubiquitin_TPR1"/>
    <property type="match status" value="1"/>
</dbReference>
<dbReference type="PANTHER" id="PTHR21717:SF71">
    <property type="entry name" value="TELOMERE REPEAT-BINDING PROTEIN 2-LIKE ISOFORM X1"/>
    <property type="match status" value="1"/>
</dbReference>
<dbReference type="InterPro" id="IPR031105">
    <property type="entry name" value="TRP_plant"/>
</dbReference>
<dbReference type="EMBL" id="CM001883">
    <property type="protein sequence ID" value="EOY07504.1"/>
    <property type="molecule type" value="Genomic_DNA"/>
</dbReference>
<dbReference type="Proteomes" id="UP000026915">
    <property type="component" value="Chromosome 5"/>
</dbReference>
<dbReference type="PANTHER" id="PTHR21717">
    <property type="entry name" value="TELOMERIC REPEAT BINDING PROTEIN"/>
    <property type="match status" value="1"/>
</dbReference>
<dbReference type="GO" id="GO:0043565">
    <property type="term" value="F:sequence-specific DNA binding"/>
    <property type="evidence" value="ECO:0007669"/>
    <property type="project" value="UniProtKB-ARBA"/>
</dbReference>
<keyword evidence="4" id="KW-1185">Reference proteome</keyword>
<organism evidence="3 4">
    <name type="scientific">Theobroma cacao</name>
    <name type="common">Cacao</name>
    <name type="synonym">Cocoa</name>
    <dbReference type="NCBI Taxonomy" id="3641"/>
    <lineage>
        <taxon>Eukaryota</taxon>
        <taxon>Viridiplantae</taxon>
        <taxon>Streptophyta</taxon>
        <taxon>Embryophyta</taxon>
        <taxon>Tracheophyta</taxon>
        <taxon>Spermatophyta</taxon>
        <taxon>Magnoliopsida</taxon>
        <taxon>eudicotyledons</taxon>
        <taxon>Gunneridae</taxon>
        <taxon>Pentapetalae</taxon>
        <taxon>rosids</taxon>
        <taxon>malvids</taxon>
        <taxon>Malvales</taxon>
        <taxon>Malvaceae</taxon>
        <taxon>Byttnerioideae</taxon>
        <taxon>Theobroma</taxon>
    </lineage>
</organism>
<evidence type="ECO:0000313" key="3">
    <source>
        <dbReference type="EMBL" id="EOY07504.1"/>
    </source>
</evidence>
<gene>
    <name evidence="3" type="ORF">TCM_021921</name>
</gene>
<dbReference type="InterPro" id="IPR057625">
    <property type="entry name" value="TPR1-6-like_ubiquitin"/>
</dbReference>
<feature type="domain" description="Telomere repeat-binding protein 1-6-like ubiquitin-like" evidence="2">
    <location>
        <begin position="381"/>
        <end position="449"/>
    </location>
</feature>
<sequence>MVSGTRLDYGFSGYQVPVFPRASRSARGRVPIRKKGGNSQKHAFEILASVAGELLQESKIFVPPNCKEDQQNTPKNIVLKERDEGQLSKCNHSVQETHDEKTFIQGYHQIYTLNKFSHSQDRFNLKACSSIKSFDQSEKLCLADQLANVNDRNASPSAKIGNSSLVSGEFSEGQIEDAGAELSSIQSVKSATLPVTGSFDMLEMDCKPHALFCSESKLKASLFEDWITLRPSGHADNIETVDRDDDENDTGCTQAATTVKAFRLPSDVADQRIKNLSAGRHWRVSPNLNGGASFKNDGKRRSFFRNGRTSYTRQRSQRISPFNRRKLFNQFPFSVPDRGFQFEDKFNSADKRSNCDNCTAAVGVASSVARRHSQPGPRDRNVKLRIKSFTVPELFVEIPTTATVGSLKRTVMEAVTTVLGDGLHVGIFLQGKKVRDDSKTLFQTGISQDHKHRNLGFALEPRHAQIIPPPGPGEQGLTR</sequence>
<accession>A0A061EZ05</accession>
<dbReference type="InterPro" id="IPR029071">
    <property type="entry name" value="Ubiquitin-like_domsf"/>
</dbReference>
<dbReference type="SUPFAM" id="SSF54236">
    <property type="entry name" value="Ubiquitin-like"/>
    <property type="match status" value="1"/>
</dbReference>
<dbReference type="AlphaFoldDB" id="A0A061EZ05"/>
<dbReference type="Gramene" id="EOY07504">
    <property type="protein sequence ID" value="EOY07504"/>
    <property type="gene ID" value="TCM_021921"/>
</dbReference>
<evidence type="ECO:0000256" key="1">
    <source>
        <dbReference type="ARBA" id="ARBA00023125"/>
    </source>
</evidence>